<comment type="caution">
    <text evidence="3">The sequence shown here is derived from an EMBL/GenBank/DDBJ whole genome shotgun (WGS) entry which is preliminary data.</text>
</comment>
<reference evidence="3" key="1">
    <citation type="submission" date="2019-10" db="EMBL/GenBank/DDBJ databases">
        <title>Metagenomic sequencing of thiosulfate-disproportionating enrichment culture.</title>
        <authorList>
            <person name="Umezawa K."/>
            <person name="Kojima H."/>
            <person name="Fukui M."/>
        </authorList>
    </citation>
    <scope>NUCLEOTIDE SEQUENCE</scope>
    <source>
        <strain evidence="3">45J</strain>
    </source>
</reference>
<evidence type="ECO:0000313" key="3">
    <source>
        <dbReference type="EMBL" id="GER94427.1"/>
    </source>
</evidence>
<feature type="domain" description="Thiamine pyrophosphate enzyme TPP-binding" evidence="2">
    <location>
        <begin position="64"/>
        <end position="216"/>
    </location>
</feature>
<dbReference type="Gene3D" id="3.40.50.970">
    <property type="match status" value="1"/>
</dbReference>
<name>A0A5J4L6S1_9ZZZZ</name>
<dbReference type="PANTHER" id="PTHR42897:SF2">
    <property type="entry name" value="PYRUVATE SYNTHASE SUBUNIT PORB"/>
    <property type="match status" value="1"/>
</dbReference>
<dbReference type="GO" id="GO:0016491">
    <property type="term" value="F:oxidoreductase activity"/>
    <property type="evidence" value="ECO:0007669"/>
    <property type="project" value="UniProtKB-KW"/>
</dbReference>
<dbReference type="PANTHER" id="PTHR42897">
    <property type="entry name" value="PYRUVATE SYNTHASE SUBUNIT PORB"/>
    <property type="match status" value="1"/>
</dbReference>
<keyword evidence="1" id="KW-0560">Oxidoreductase</keyword>
<protein>
    <submittedName>
        <fullName evidence="3">Pyruvate ferredoxin oxidoreductase</fullName>
    </submittedName>
</protein>
<dbReference type="InterPro" id="IPR051479">
    <property type="entry name" value="PorB-like"/>
</dbReference>
<sequence>MATPLSLKELSKKEVLLTAGHRMCSGCGAPPVVKMVLLASDYPVVASNATGCLEVSTCISEYTAWKIPWIHNAFENAAATLSGVETMYRSLKKQGKIDKEIKFIAFGGDGGTYDIGFQSLSGAMERGHDMLYICYDNGAYMNTGIQRSSATPFGADTTTCPAGSAVPGKLQQRKDLTRIMAAHGIPYVAQASPSHWSDLMKKVRKALEIKGPKFMNIIAPCNRGWRSRTDDAILLSRLAVETCYWPLYEIENGVTRITVKPKEKKPLIDFLKPQGRFKHMFSPENEWMLKQAQAEVDKNWERLLKEEEFTKLQEETKE</sequence>
<dbReference type="GO" id="GO:0030976">
    <property type="term" value="F:thiamine pyrophosphate binding"/>
    <property type="evidence" value="ECO:0007669"/>
    <property type="project" value="InterPro"/>
</dbReference>
<evidence type="ECO:0000256" key="1">
    <source>
        <dbReference type="ARBA" id="ARBA00023002"/>
    </source>
</evidence>
<dbReference type="EMBL" id="BLAB01000001">
    <property type="protein sequence ID" value="GER94427.1"/>
    <property type="molecule type" value="Genomic_DNA"/>
</dbReference>
<proteinExistence type="predicted"/>
<dbReference type="AlphaFoldDB" id="A0A5J4L6S1"/>
<dbReference type="InterPro" id="IPR029061">
    <property type="entry name" value="THDP-binding"/>
</dbReference>
<keyword evidence="3" id="KW-0670">Pyruvate</keyword>
<dbReference type="SUPFAM" id="SSF52518">
    <property type="entry name" value="Thiamin diphosphate-binding fold (THDP-binding)"/>
    <property type="match status" value="1"/>
</dbReference>
<dbReference type="Pfam" id="PF02775">
    <property type="entry name" value="TPP_enzyme_C"/>
    <property type="match status" value="1"/>
</dbReference>
<accession>A0A5J4L6S1</accession>
<evidence type="ECO:0000259" key="2">
    <source>
        <dbReference type="Pfam" id="PF02775"/>
    </source>
</evidence>
<gene>
    <name evidence="3" type="ORF">A45J_2189</name>
</gene>
<organism evidence="3">
    <name type="scientific">hot springs metagenome</name>
    <dbReference type="NCBI Taxonomy" id="433727"/>
    <lineage>
        <taxon>unclassified sequences</taxon>
        <taxon>metagenomes</taxon>
        <taxon>ecological metagenomes</taxon>
    </lineage>
</organism>
<dbReference type="CDD" id="cd03376">
    <property type="entry name" value="TPP_PFOR_porB_like"/>
    <property type="match status" value="1"/>
</dbReference>
<dbReference type="InterPro" id="IPR011766">
    <property type="entry name" value="TPP_enzyme_TPP-bd"/>
</dbReference>